<feature type="chain" id="PRO_5034809314" evidence="2">
    <location>
        <begin position="20"/>
        <end position="165"/>
    </location>
</feature>
<dbReference type="Proteomes" id="UP000669133">
    <property type="component" value="Unassembled WGS sequence"/>
</dbReference>
<dbReference type="EMBL" id="JAEOAQ010000001">
    <property type="protein sequence ID" value="KAG5421090.1"/>
    <property type="molecule type" value="Genomic_DNA"/>
</dbReference>
<dbReference type="GeneID" id="93648809"/>
<proteinExistence type="predicted"/>
<name>A0A8H7ZFY6_9ASCO</name>
<evidence type="ECO:0000313" key="3">
    <source>
        <dbReference type="EMBL" id="KAG5421090.1"/>
    </source>
</evidence>
<reference evidence="3 4" key="1">
    <citation type="submission" date="2020-12" db="EMBL/GenBank/DDBJ databases">
        <title>Effect of drift, selection, and recombination on the evolution of hybrid genomes in Candida yeast pathogens.</title>
        <authorList>
            <person name="Mixao V."/>
            <person name="Ksiezopolska E."/>
            <person name="Saus E."/>
            <person name="Boekhout T."/>
            <person name="Gacser A."/>
            <person name="Gabaldon T."/>
        </authorList>
    </citation>
    <scope>NUCLEOTIDE SEQUENCE [LARGE SCALE GENOMIC DNA]</scope>
    <source>
        <strain evidence="3 4">BP57</strain>
    </source>
</reference>
<evidence type="ECO:0000256" key="1">
    <source>
        <dbReference type="SAM" id="Phobius"/>
    </source>
</evidence>
<keyword evidence="4" id="KW-1185">Reference proteome</keyword>
<evidence type="ECO:0000313" key="4">
    <source>
        <dbReference type="Proteomes" id="UP000669133"/>
    </source>
</evidence>
<keyword evidence="1" id="KW-0472">Membrane</keyword>
<comment type="caution">
    <text evidence="3">The sequence shown here is derived from an EMBL/GenBank/DDBJ whole genome shotgun (WGS) entry which is preliminary data.</text>
</comment>
<gene>
    <name evidence="3" type="ORF">I9W82_000180</name>
</gene>
<feature type="transmembrane region" description="Helical" evidence="1">
    <location>
        <begin position="82"/>
        <end position="104"/>
    </location>
</feature>
<dbReference type="RefSeq" id="XP_067550206.1">
    <property type="nucleotide sequence ID" value="XM_067690585.1"/>
</dbReference>
<feature type="signal peptide" evidence="2">
    <location>
        <begin position="1"/>
        <end position="19"/>
    </location>
</feature>
<organism evidence="3 4">
    <name type="scientific">Candida metapsilosis</name>
    <dbReference type="NCBI Taxonomy" id="273372"/>
    <lineage>
        <taxon>Eukaryota</taxon>
        <taxon>Fungi</taxon>
        <taxon>Dikarya</taxon>
        <taxon>Ascomycota</taxon>
        <taxon>Saccharomycotina</taxon>
        <taxon>Pichiomycetes</taxon>
        <taxon>Debaryomycetaceae</taxon>
        <taxon>Candida/Lodderomyces clade</taxon>
        <taxon>Candida</taxon>
    </lineage>
</organism>
<protein>
    <submittedName>
        <fullName evidence="3">Uncharacterized protein</fullName>
    </submittedName>
</protein>
<keyword evidence="1" id="KW-0812">Transmembrane</keyword>
<dbReference type="OrthoDB" id="4088837at2759"/>
<accession>A0A8H7ZFY6</accession>
<keyword evidence="2" id="KW-0732">Signal</keyword>
<keyword evidence="1" id="KW-1133">Transmembrane helix</keyword>
<sequence>MSVILSVFFASFLISSSIGASISGAIWTNKMYGVVLGNMQDMGIPNAAELAKFEYDTPIEFIKVHTWGTPARIAVATAYSHVQKYLCMTGLVLCFPLIVLSFVVRDHRLDSVQSLEVDHDDEQGVSRDGKVVMNKYDDDIVLDNLRSFSTSVKARWRGTPLCNTD</sequence>
<dbReference type="AlphaFoldDB" id="A0A8H7ZFY6"/>
<evidence type="ECO:0000256" key="2">
    <source>
        <dbReference type="SAM" id="SignalP"/>
    </source>
</evidence>